<keyword evidence="2" id="KW-0227">DNA damage</keyword>
<gene>
    <name evidence="5" type="ORF">GM51_17655</name>
</gene>
<evidence type="ECO:0000256" key="3">
    <source>
        <dbReference type="ARBA" id="ARBA00023204"/>
    </source>
</evidence>
<dbReference type="PANTHER" id="PTHR43003">
    <property type="entry name" value="DNA-3-METHYLADENINE GLYCOSYLASE"/>
    <property type="match status" value="1"/>
</dbReference>
<dbReference type="EMBL" id="JNSL01000153">
    <property type="protein sequence ID" value="KGA14297.1"/>
    <property type="molecule type" value="Genomic_DNA"/>
</dbReference>
<organism evidence="5">
    <name type="scientific">freshwater metagenome</name>
    <dbReference type="NCBI Taxonomy" id="449393"/>
    <lineage>
        <taxon>unclassified sequences</taxon>
        <taxon>metagenomes</taxon>
        <taxon>ecological metagenomes</taxon>
    </lineage>
</organism>
<name>A0A094PT59_9ZZZZ</name>
<dbReference type="CDD" id="cd00056">
    <property type="entry name" value="ENDO3c"/>
    <property type="match status" value="1"/>
</dbReference>
<dbReference type="InterPro" id="IPR003265">
    <property type="entry name" value="HhH-GPD_domain"/>
</dbReference>
<accession>A0A094PT59</accession>
<dbReference type="InterPro" id="IPR011257">
    <property type="entry name" value="DNA_glycosylase"/>
</dbReference>
<comment type="caution">
    <text evidence="5">The sequence shown here is derived from an EMBL/GenBank/DDBJ whole genome shotgun (WGS) entry which is preliminary data.</text>
</comment>
<dbReference type="GO" id="GO:0006285">
    <property type="term" value="P:base-excision repair, AP site formation"/>
    <property type="evidence" value="ECO:0007669"/>
    <property type="project" value="TreeGrafter"/>
</dbReference>
<keyword evidence="3" id="KW-0234">DNA repair</keyword>
<dbReference type="GO" id="GO:0006307">
    <property type="term" value="P:DNA alkylation repair"/>
    <property type="evidence" value="ECO:0007669"/>
    <property type="project" value="TreeGrafter"/>
</dbReference>
<dbReference type="GO" id="GO:0043916">
    <property type="term" value="F:DNA-7-methylguanine glycosylase activity"/>
    <property type="evidence" value="ECO:0007669"/>
    <property type="project" value="TreeGrafter"/>
</dbReference>
<evidence type="ECO:0000256" key="2">
    <source>
        <dbReference type="ARBA" id="ARBA00022763"/>
    </source>
</evidence>
<dbReference type="PANTHER" id="PTHR43003:SF5">
    <property type="entry name" value="DNA-3-METHYLADENINE GLYCOSYLASE"/>
    <property type="match status" value="1"/>
</dbReference>
<dbReference type="Gene3D" id="1.10.1670.40">
    <property type="match status" value="1"/>
</dbReference>
<dbReference type="GO" id="GO:0032131">
    <property type="term" value="F:alkylated DNA binding"/>
    <property type="evidence" value="ECO:0007669"/>
    <property type="project" value="TreeGrafter"/>
</dbReference>
<evidence type="ECO:0000256" key="1">
    <source>
        <dbReference type="ARBA" id="ARBA00010817"/>
    </source>
</evidence>
<reference evidence="5" key="1">
    <citation type="submission" date="2014-06" db="EMBL/GenBank/DDBJ databases">
        <title>Key roles for freshwater Actinobacteria revealed by deep metagenomic sequencing.</title>
        <authorList>
            <person name="Ghai R."/>
            <person name="Mizuno C.M."/>
            <person name="Picazo A."/>
            <person name="Camacho A."/>
            <person name="Rodriguez-Valera F."/>
        </authorList>
    </citation>
    <scope>NUCLEOTIDE SEQUENCE</scope>
</reference>
<dbReference type="SMART" id="SM00478">
    <property type="entry name" value="ENDO3c"/>
    <property type="match status" value="1"/>
</dbReference>
<dbReference type="InterPro" id="IPR051912">
    <property type="entry name" value="Alkylbase_DNA_Glycosylase/TA"/>
</dbReference>
<feature type="domain" description="HhH-GPD" evidence="4">
    <location>
        <begin position="48"/>
        <end position="195"/>
    </location>
</feature>
<proteinExistence type="inferred from homology"/>
<evidence type="ECO:0000313" key="5">
    <source>
        <dbReference type="EMBL" id="KGA14297.1"/>
    </source>
</evidence>
<evidence type="ECO:0000259" key="4">
    <source>
        <dbReference type="SMART" id="SM00478"/>
    </source>
</evidence>
<dbReference type="FunFam" id="1.10.340.30:FF:000004">
    <property type="entry name" value="DNA-3-methyladenine glycosylase II"/>
    <property type="match status" value="1"/>
</dbReference>
<dbReference type="Pfam" id="PF00730">
    <property type="entry name" value="HhH-GPD"/>
    <property type="match status" value="1"/>
</dbReference>
<protein>
    <recommendedName>
        <fullName evidence="4">HhH-GPD domain-containing protein</fullName>
    </recommendedName>
</protein>
<dbReference type="AlphaFoldDB" id="A0A094PT59"/>
<dbReference type="GO" id="GO:0005737">
    <property type="term" value="C:cytoplasm"/>
    <property type="evidence" value="ECO:0007669"/>
    <property type="project" value="TreeGrafter"/>
</dbReference>
<comment type="similarity">
    <text evidence="1">Belongs to the alkylbase DNA glycosidase AlkA family.</text>
</comment>
<dbReference type="GO" id="GO:0032993">
    <property type="term" value="C:protein-DNA complex"/>
    <property type="evidence" value="ECO:0007669"/>
    <property type="project" value="TreeGrafter"/>
</dbReference>
<sequence length="204" mass="22343">MTDQQAKALSYLQDTCDVIAKLAKLYTPPVISPQPPERYFEILVSSIIGQQLSLKAADTIEARLREAVQDITPEGLAGQDFELLRQQGLSYSKANYILGLADAFGTGVIDPHALAAMEPVEVIPALTALKGIGPWTAEMFLIFGMGHPDIWSPGDLGLRKAVEAHFGTEQTSTEVAKRWAPYRSYAALYLWEYVDKGENPSSLS</sequence>
<dbReference type="GO" id="GO:0008725">
    <property type="term" value="F:DNA-3-methyladenine glycosylase activity"/>
    <property type="evidence" value="ECO:0007669"/>
    <property type="project" value="TreeGrafter"/>
</dbReference>
<dbReference type="Gene3D" id="1.10.340.30">
    <property type="entry name" value="Hypothetical protein, domain 2"/>
    <property type="match status" value="1"/>
</dbReference>
<dbReference type="SUPFAM" id="SSF48150">
    <property type="entry name" value="DNA-glycosylase"/>
    <property type="match status" value="1"/>
</dbReference>